<organism evidence="12 13">
    <name type="scientific">Eucalyptus globulus</name>
    <name type="common">Tasmanian blue gum</name>
    <dbReference type="NCBI Taxonomy" id="34317"/>
    <lineage>
        <taxon>Eukaryota</taxon>
        <taxon>Viridiplantae</taxon>
        <taxon>Streptophyta</taxon>
        <taxon>Embryophyta</taxon>
        <taxon>Tracheophyta</taxon>
        <taxon>Spermatophyta</taxon>
        <taxon>Magnoliopsida</taxon>
        <taxon>eudicotyledons</taxon>
        <taxon>Gunneridae</taxon>
        <taxon>Pentapetalae</taxon>
        <taxon>rosids</taxon>
        <taxon>malvids</taxon>
        <taxon>Myrtales</taxon>
        <taxon>Myrtaceae</taxon>
        <taxon>Myrtoideae</taxon>
        <taxon>Eucalypteae</taxon>
        <taxon>Eucalyptus</taxon>
    </lineage>
</organism>
<dbReference type="GO" id="GO:0016491">
    <property type="term" value="F:oxidoreductase activity"/>
    <property type="evidence" value="ECO:0007669"/>
    <property type="project" value="UniProtKB-KW"/>
</dbReference>
<dbReference type="Proteomes" id="UP001634007">
    <property type="component" value="Unassembled WGS sequence"/>
</dbReference>
<keyword evidence="7" id="KW-0443">Lipid metabolism</keyword>
<dbReference type="Pfam" id="PF11960">
    <property type="entry name" value="DUF3474"/>
    <property type="match status" value="1"/>
</dbReference>
<evidence type="ECO:0000256" key="5">
    <source>
        <dbReference type="ARBA" id="ARBA00022832"/>
    </source>
</evidence>
<evidence type="ECO:0000256" key="2">
    <source>
        <dbReference type="ARBA" id="ARBA00005105"/>
    </source>
</evidence>
<dbReference type="GO" id="GO:0016020">
    <property type="term" value="C:membrane"/>
    <property type="evidence" value="ECO:0007669"/>
    <property type="project" value="UniProtKB-SubCell"/>
</dbReference>
<reference evidence="12 13" key="1">
    <citation type="submission" date="2024-11" db="EMBL/GenBank/DDBJ databases">
        <title>Chromosome-level genome assembly of Eucalyptus globulus Labill. provides insights into its genome evolution.</title>
        <authorList>
            <person name="Li X."/>
        </authorList>
    </citation>
    <scope>NUCLEOTIDE SEQUENCE [LARGE SCALE GENOMIC DNA]</scope>
    <source>
        <strain evidence="12">CL2024</strain>
        <tissue evidence="12">Fresh tender leaves</tissue>
    </source>
</reference>
<evidence type="ECO:0000256" key="10">
    <source>
        <dbReference type="SAM" id="Phobius"/>
    </source>
</evidence>
<sequence>MLHPTGLPCGSPLSTRVSSPLRVSPIDEKDDGEKRKRNGVICEQGGRGGEEIFDPEATLPFKLADERAAIRKHCWVKDPWRSMTYVLGDIAVVFGLICAAARHGSFSNNSKLNSVVGHLLHSSILVPYNGWRISHKTYHHNHGHIQKDESWHPIRPCLLSERMHKSFGPIARTLRFTVPFPMLAYPLYLRVTLSPNIVILGLLVGLSFIFVIWLDFVTYLHHHGHEDSLPWYRGKVMSFNERRHFPPSFSCGPTIFNGNYWWLNNIHHNIETHVIHYLFPQIPQYHSIEATEAAKPVFGKYYEEPKKLIEMFCQLQNLLERFLQHYVSDIGEVAYYRTDPKLGGGDSSNSDAK</sequence>
<gene>
    <name evidence="12" type="ORF">ACJRO7_000936</name>
</gene>
<dbReference type="InterPro" id="IPR012171">
    <property type="entry name" value="Fatty_acid_desaturase"/>
</dbReference>
<evidence type="ECO:0000256" key="9">
    <source>
        <dbReference type="SAM" id="MobiDB-lite"/>
    </source>
</evidence>
<comment type="similarity">
    <text evidence="3">Belongs to the fatty acid desaturase type 1 family.</text>
</comment>
<keyword evidence="8" id="KW-0275">Fatty acid biosynthesis</keyword>
<keyword evidence="6" id="KW-0560">Oxidoreductase</keyword>
<feature type="transmembrane region" description="Helical" evidence="10">
    <location>
        <begin position="197"/>
        <end position="220"/>
    </location>
</feature>
<feature type="compositionally biased region" description="Basic and acidic residues" evidence="9">
    <location>
        <begin position="25"/>
        <end position="34"/>
    </location>
</feature>
<evidence type="ECO:0000259" key="11">
    <source>
        <dbReference type="Pfam" id="PF11960"/>
    </source>
</evidence>
<evidence type="ECO:0000256" key="8">
    <source>
        <dbReference type="ARBA" id="ARBA00023160"/>
    </source>
</evidence>
<name>A0ABD3LV08_EUCGL</name>
<accession>A0ABD3LV08</accession>
<keyword evidence="10" id="KW-1133">Transmembrane helix</keyword>
<evidence type="ECO:0000256" key="3">
    <source>
        <dbReference type="ARBA" id="ARBA00009295"/>
    </source>
</evidence>
<keyword evidence="13" id="KW-1185">Reference proteome</keyword>
<protein>
    <recommendedName>
        <fullName evidence="11">Fatty acid desaturase N-terminal domain-containing protein</fullName>
    </recommendedName>
</protein>
<dbReference type="PANTHER" id="PTHR32100">
    <property type="entry name" value="OMEGA-6 FATTY ACID DESATURASE, CHLOROPLASTIC"/>
    <property type="match status" value="1"/>
</dbReference>
<dbReference type="InterPro" id="IPR021863">
    <property type="entry name" value="FAS_N"/>
</dbReference>
<feature type="region of interest" description="Disordered" evidence="9">
    <location>
        <begin position="1"/>
        <end position="41"/>
    </location>
</feature>
<dbReference type="GO" id="GO:0006633">
    <property type="term" value="P:fatty acid biosynthetic process"/>
    <property type="evidence" value="ECO:0007669"/>
    <property type="project" value="UniProtKB-KW"/>
</dbReference>
<evidence type="ECO:0000313" key="13">
    <source>
        <dbReference type="Proteomes" id="UP001634007"/>
    </source>
</evidence>
<evidence type="ECO:0000256" key="7">
    <source>
        <dbReference type="ARBA" id="ARBA00023098"/>
    </source>
</evidence>
<dbReference type="EMBL" id="JBJKBG010000001">
    <property type="protein sequence ID" value="KAL3753606.1"/>
    <property type="molecule type" value="Genomic_DNA"/>
</dbReference>
<proteinExistence type="inferred from homology"/>
<comment type="subcellular location">
    <subcellularLocation>
        <location evidence="1">Membrane</location>
    </subcellularLocation>
</comment>
<evidence type="ECO:0000256" key="6">
    <source>
        <dbReference type="ARBA" id="ARBA00023002"/>
    </source>
</evidence>
<keyword evidence="4" id="KW-0444">Lipid biosynthesis</keyword>
<evidence type="ECO:0000256" key="1">
    <source>
        <dbReference type="ARBA" id="ARBA00004370"/>
    </source>
</evidence>
<evidence type="ECO:0000256" key="4">
    <source>
        <dbReference type="ARBA" id="ARBA00022516"/>
    </source>
</evidence>
<comment type="pathway">
    <text evidence="2">Lipid metabolism; polyunsaturated fatty acid biosynthesis.</text>
</comment>
<dbReference type="AlphaFoldDB" id="A0ABD3LV08"/>
<keyword evidence="5" id="KW-0276">Fatty acid metabolism</keyword>
<keyword evidence="10" id="KW-0812">Transmembrane</keyword>
<keyword evidence="10" id="KW-0472">Membrane</keyword>
<feature type="domain" description="Fatty acid desaturase N-terminal" evidence="11">
    <location>
        <begin position="15"/>
        <end position="96"/>
    </location>
</feature>
<comment type="caution">
    <text evidence="12">The sequence shown here is derived from an EMBL/GenBank/DDBJ whole genome shotgun (WGS) entry which is preliminary data.</text>
</comment>
<evidence type="ECO:0000313" key="12">
    <source>
        <dbReference type="EMBL" id="KAL3753606.1"/>
    </source>
</evidence>